<evidence type="ECO:0000259" key="2">
    <source>
        <dbReference type="Pfam" id="PF12010"/>
    </source>
</evidence>
<evidence type="ECO:0000256" key="1">
    <source>
        <dbReference type="SAM" id="SignalP"/>
    </source>
</evidence>
<dbReference type="PANTHER" id="PTHR43649:SF17">
    <property type="entry name" value="ABC TRANSPORTER SOLUTE BINDING PROTEIN-SUGAR TRANSPORT"/>
    <property type="match status" value="1"/>
</dbReference>
<name>A0ABW4CEC3_9LACO</name>
<proteinExistence type="predicted"/>
<dbReference type="Proteomes" id="UP001597196">
    <property type="component" value="Unassembled WGS sequence"/>
</dbReference>
<feature type="domain" description="DUF3502" evidence="2">
    <location>
        <begin position="421"/>
        <end position="487"/>
    </location>
</feature>
<organism evidence="3 4">
    <name type="scientific">Lacticaseibacillus mingshuiensis</name>
    <dbReference type="NCBI Taxonomy" id="2799574"/>
    <lineage>
        <taxon>Bacteria</taxon>
        <taxon>Bacillati</taxon>
        <taxon>Bacillota</taxon>
        <taxon>Bacilli</taxon>
        <taxon>Lactobacillales</taxon>
        <taxon>Lactobacillaceae</taxon>
        <taxon>Lacticaseibacillus</taxon>
    </lineage>
</organism>
<dbReference type="InterPro" id="IPR050490">
    <property type="entry name" value="Bact_solute-bd_prot1"/>
</dbReference>
<sequence length="489" mass="54055">MSMWRKGLALSAAAVCAVTLAACGNNSSSGSGSSSKKVVVTMYRPGDPLTNSTEMMKIVNKEIQKQYPNVELQIKPISWGDYGQKFSVMLTSGDGFDLAFANSYSANAQKGGFADMTELIKKYASKAYDEIDPAYWKGVTLDGKIYGFPTNANVFSQEKLVFNGTFTDKYNINVDNVDSLQTATDAMAAFKKADPSINPMAIVKGYHAPTPGWSYPLSNGYPFVVDQSGKDTKVQNPYNLDIMRKNLATLHEWYQKGYVPRDAATSTTQYSLADDTWFGRIETTGPFDYGDTAILNARGGKPVVTKQISQPYKSTADAQMALYVISKSSKHKKEAVEVLNAINTNKKIINTMVWGIEGKQWEFTDKAKGKIKTLPGYKQNTYYGAWMTGNNRNLYTLDSVTDKQIEERDQSIKDTSEAADLGFMPNLDKYKTELTNIANVMSKYSDIINTGTADPVPTINKMNAELKTAGWDTVAKELQSQYDKFLAAK</sequence>
<evidence type="ECO:0000313" key="4">
    <source>
        <dbReference type="Proteomes" id="UP001597196"/>
    </source>
</evidence>
<keyword evidence="4" id="KW-1185">Reference proteome</keyword>
<comment type="caution">
    <text evidence="3">The sequence shown here is derived from an EMBL/GenBank/DDBJ whole genome shotgun (WGS) entry which is preliminary data.</text>
</comment>
<dbReference type="InterPro" id="IPR006059">
    <property type="entry name" value="SBP"/>
</dbReference>
<evidence type="ECO:0000313" key="3">
    <source>
        <dbReference type="EMBL" id="MFD1429130.1"/>
    </source>
</evidence>
<dbReference type="RefSeq" id="WP_203628450.1">
    <property type="nucleotide sequence ID" value="NZ_BOLQ01000029.1"/>
</dbReference>
<accession>A0ABW4CEC3</accession>
<dbReference type="PANTHER" id="PTHR43649">
    <property type="entry name" value="ARABINOSE-BINDING PROTEIN-RELATED"/>
    <property type="match status" value="1"/>
</dbReference>
<reference evidence="4" key="1">
    <citation type="journal article" date="2019" name="Int. J. Syst. Evol. Microbiol.">
        <title>The Global Catalogue of Microorganisms (GCM) 10K type strain sequencing project: providing services to taxonomists for standard genome sequencing and annotation.</title>
        <authorList>
            <consortium name="The Broad Institute Genomics Platform"/>
            <consortium name="The Broad Institute Genome Sequencing Center for Infectious Disease"/>
            <person name="Wu L."/>
            <person name="Ma J."/>
        </authorList>
    </citation>
    <scope>NUCLEOTIDE SEQUENCE [LARGE SCALE GENOMIC DNA]</scope>
    <source>
        <strain evidence="4">CCM 8980</strain>
    </source>
</reference>
<feature type="chain" id="PRO_5047187249" evidence="1">
    <location>
        <begin position="22"/>
        <end position="489"/>
    </location>
</feature>
<dbReference type="InterPro" id="IPR022627">
    <property type="entry name" value="DUF3502"/>
</dbReference>
<dbReference type="Gene3D" id="3.40.190.10">
    <property type="entry name" value="Periplasmic binding protein-like II"/>
    <property type="match status" value="1"/>
</dbReference>
<keyword evidence="1" id="KW-0732">Signal</keyword>
<dbReference type="Pfam" id="PF12010">
    <property type="entry name" value="DUF3502"/>
    <property type="match status" value="1"/>
</dbReference>
<dbReference type="EMBL" id="JBHTOC010000003">
    <property type="protein sequence ID" value="MFD1429130.1"/>
    <property type="molecule type" value="Genomic_DNA"/>
</dbReference>
<feature type="signal peptide" evidence="1">
    <location>
        <begin position="1"/>
        <end position="21"/>
    </location>
</feature>
<dbReference type="PROSITE" id="PS51257">
    <property type="entry name" value="PROKAR_LIPOPROTEIN"/>
    <property type="match status" value="1"/>
</dbReference>
<gene>
    <name evidence="3" type="ORF">ACFQ4P_02555</name>
</gene>
<protein>
    <submittedName>
        <fullName evidence="3">ABC transporter substrate-binding protein</fullName>
    </submittedName>
</protein>
<dbReference type="SUPFAM" id="SSF53850">
    <property type="entry name" value="Periplasmic binding protein-like II"/>
    <property type="match status" value="1"/>
</dbReference>
<dbReference type="Pfam" id="PF01547">
    <property type="entry name" value="SBP_bac_1"/>
    <property type="match status" value="1"/>
</dbReference>